<reference evidence="1 2" key="1">
    <citation type="submission" date="2009-01" db="EMBL/GenBank/DDBJ databases">
        <title>Complete sequence of Clostridium cellulolyticum H10.</title>
        <authorList>
            <consortium name="US DOE Joint Genome Institute"/>
            <person name="Lucas S."/>
            <person name="Copeland A."/>
            <person name="Lapidus A."/>
            <person name="Glavina del Rio T."/>
            <person name="Dalin E."/>
            <person name="Tice H."/>
            <person name="Bruce D."/>
            <person name="Goodwin L."/>
            <person name="Pitluck S."/>
            <person name="Chertkov O."/>
            <person name="Saunders E."/>
            <person name="Brettin T."/>
            <person name="Detter J.C."/>
            <person name="Han C."/>
            <person name="Larimer F."/>
            <person name="Land M."/>
            <person name="Hauser L."/>
            <person name="Kyrpides N."/>
            <person name="Ivanova N."/>
            <person name="Zhou J."/>
            <person name="Richardson P."/>
        </authorList>
    </citation>
    <scope>NUCLEOTIDE SEQUENCE [LARGE SCALE GENOMIC DNA]</scope>
    <source>
        <strain evidence="2">ATCC 35319 / DSM 5812 / JCM 6584 / H10</strain>
    </source>
</reference>
<gene>
    <name evidence="1" type="ordered locus">Ccel_3276</name>
</gene>
<dbReference type="RefSeq" id="WP_015926623.1">
    <property type="nucleotide sequence ID" value="NC_011898.1"/>
</dbReference>
<dbReference type="STRING" id="394503.Ccel_3276"/>
<dbReference type="AlphaFoldDB" id="B8I109"/>
<evidence type="ECO:0000313" key="1">
    <source>
        <dbReference type="EMBL" id="ACL77565.1"/>
    </source>
</evidence>
<evidence type="ECO:0000313" key="2">
    <source>
        <dbReference type="Proteomes" id="UP000001349"/>
    </source>
</evidence>
<keyword evidence="2" id="KW-1185">Reference proteome</keyword>
<sequence>MPANTIPIYPASPNISGVYIQTADTNIKAPVTNGMVLATGGTNGTRVDAIKIRALGTNVASVLRIYWNDGQGTAEVNFKLIHEVALAASTAQTAAITGVDTVLLPINYANDGNGVLPPALKSGEKIYVSLGTTVASGYSVTFMGGDY</sequence>
<organism evidence="1 2">
    <name type="scientific">Ruminiclostridium cellulolyticum (strain ATCC 35319 / DSM 5812 / JCM 6584 / H10)</name>
    <name type="common">Clostridium cellulolyticum</name>
    <dbReference type="NCBI Taxonomy" id="394503"/>
    <lineage>
        <taxon>Bacteria</taxon>
        <taxon>Bacillati</taxon>
        <taxon>Bacillota</taxon>
        <taxon>Clostridia</taxon>
        <taxon>Eubacteriales</taxon>
        <taxon>Oscillospiraceae</taxon>
        <taxon>Ruminiclostridium</taxon>
    </lineage>
</organism>
<dbReference type="EMBL" id="CP001348">
    <property type="protein sequence ID" value="ACL77565.1"/>
    <property type="molecule type" value="Genomic_DNA"/>
</dbReference>
<dbReference type="eggNOG" id="ENOG5033E0C">
    <property type="taxonomic scope" value="Bacteria"/>
</dbReference>
<dbReference type="HOGENOM" id="CLU_1764834_0_0_9"/>
<dbReference type="KEGG" id="cce:Ccel_3276"/>
<accession>B8I109</accession>
<name>B8I109_RUMCH</name>
<dbReference type="OrthoDB" id="1739221at2"/>
<protein>
    <submittedName>
        <fullName evidence="1">Uncharacterized protein</fullName>
    </submittedName>
</protein>
<proteinExistence type="predicted"/>
<dbReference type="Proteomes" id="UP000001349">
    <property type="component" value="Chromosome"/>
</dbReference>